<evidence type="ECO:0000256" key="2">
    <source>
        <dbReference type="SAM" id="MobiDB-lite"/>
    </source>
</evidence>
<dbReference type="AlphaFoldDB" id="A0AA85KHX7"/>
<reference evidence="4" key="2">
    <citation type="submission" date="2023-11" db="UniProtKB">
        <authorList>
            <consortium name="WormBaseParasite"/>
        </authorList>
    </citation>
    <scope>IDENTIFICATION</scope>
</reference>
<keyword evidence="3" id="KW-1185">Reference proteome</keyword>
<protein>
    <submittedName>
        <fullName evidence="4">Uncharacterized protein</fullName>
    </submittedName>
</protein>
<reference evidence="3" key="1">
    <citation type="submission" date="2022-06" db="EMBL/GenBank/DDBJ databases">
        <authorList>
            <person name="Berger JAMES D."/>
            <person name="Berger JAMES D."/>
        </authorList>
    </citation>
    <scope>NUCLEOTIDE SEQUENCE [LARGE SCALE GENOMIC DNA]</scope>
</reference>
<dbReference type="InterPro" id="IPR006804">
    <property type="entry name" value="BCL7"/>
</dbReference>
<evidence type="ECO:0000313" key="3">
    <source>
        <dbReference type="Proteomes" id="UP000050795"/>
    </source>
</evidence>
<feature type="region of interest" description="Disordered" evidence="2">
    <location>
        <begin position="122"/>
        <end position="198"/>
    </location>
</feature>
<sequence length="198" mass="22062">MFSRSLRSETRSRAKEDLKRVHKSHEQVRSWEKKWVAVKDTSMLVYKWVPSLMVDVGHAKKGTFNRPSNVNNSTHISSGILSSYSCPKTEQDDSIGVTDSNPDKSVNLKNEVQIDIEKSQDTVMSATDEKPSTLDVIEPTRQQTAVDQDNDCSMAPEQKCDSLPTDETTVAEQSCVKPIDIDSNVDSESNDNSNQNGP</sequence>
<accession>A0AA85KHX7</accession>
<evidence type="ECO:0000256" key="1">
    <source>
        <dbReference type="ARBA" id="ARBA00010326"/>
    </source>
</evidence>
<comment type="similarity">
    <text evidence="1">Belongs to the BCL7 family.</text>
</comment>
<name>A0AA85KHX7_TRIRE</name>
<feature type="region of interest" description="Disordered" evidence="2">
    <location>
        <begin position="1"/>
        <end position="23"/>
    </location>
</feature>
<dbReference type="WBParaSite" id="TREG1_89020.1">
    <property type="protein sequence ID" value="TREG1_89020.1"/>
    <property type="gene ID" value="TREG1_89020"/>
</dbReference>
<dbReference type="PANTHER" id="PTHR12767:SF9">
    <property type="entry name" value="BCL7-LIKE"/>
    <property type="match status" value="1"/>
</dbReference>
<organism evidence="3 4">
    <name type="scientific">Trichobilharzia regenti</name>
    <name type="common">Nasal bird schistosome</name>
    <dbReference type="NCBI Taxonomy" id="157069"/>
    <lineage>
        <taxon>Eukaryota</taxon>
        <taxon>Metazoa</taxon>
        <taxon>Spiralia</taxon>
        <taxon>Lophotrochozoa</taxon>
        <taxon>Platyhelminthes</taxon>
        <taxon>Trematoda</taxon>
        <taxon>Digenea</taxon>
        <taxon>Strigeidida</taxon>
        <taxon>Schistosomatoidea</taxon>
        <taxon>Schistosomatidae</taxon>
        <taxon>Trichobilharzia</taxon>
    </lineage>
</organism>
<dbReference type="Proteomes" id="UP000050795">
    <property type="component" value="Unassembled WGS sequence"/>
</dbReference>
<evidence type="ECO:0000313" key="4">
    <source>
        <dbReference type="WBParaSite" id="TREG1_89020.1"/>
    </source>
</evidence>
<proteinExistence type="inferred from homology"/>
<dbReference type="Pfam" id="PF04714">
    <property type="entry name" value="BCL_N"/>
    <property type="match status" value="1"/>
</dbReference>
<dbReference type="PANTHER" id="PTHR12767">
    <property type="entry name" value="BCL7 RELATED"/>
    <property type="match status" value="1"/>
</dbReference>